<dbReference type="Proteomes" id="UP000265801">
    <property type="component" value="Unassembled WGS sequence"/>
</dbReference>
<accession>A0A3A1QNN6</accession>
<dbReference type="AlphaFoldDB" id="A0A3A1QNN6"/>
<comment type="caution">
    <text evidence="1">The sequence shown here is derived from an EMBL/GenBank/DDBJ whole genome shotgun (WGS) entry which is preliminary data.</text>
</comment>
<gene>
    <name evidence="1" type="ORF">D3H55_21135</name>
</gene>
<sequence length="77" mass="9219">MILYWEGQAGFHVKRMPASVFESPPFLKMIIHFSIPINTFSHRKKHFQLFRKSAFFLQRETEQAQPFTLISRIALFF</sequence>
<evidence type="ECO:0000313" key="2">
    <source>
        <dbReference type="Proteomes" id="UP000265801"/>
    </source>
</evidence>
<reference evidence="1 2" key="1">
    <citation type="submission" date="2018-09" db="EMBL/GenBank/DDBJ databases">
        <title>Bacillus saliacetes sp. nov., isolated from Thai shrimp paste (Ka-pi).</title>
        <authorList>
            <person name="Daroonpunt R."/>
            <person name="Tanasupawat S."/>
            <person name="Yiamsombut S."/>
        </authorList>
    </citation>
    <scope>NUCLEOTIDE SEQUENCE [LARGE SCALE GENOMIC DNA]</scope>
    <source>
        <strain evidence="1 2">SKP7-4</strain>
    </source>
</reference>
<proteinExistence type="predicted"/>
<dbReference type="EMBL" id="QXIR01000041">
    <property type="protein sequence ID" value="RIW28682.1"/>
    <property type="molecule type" value="Genomic_DNA"/>
</dbReference>
<protein>
    <submittedName>
        <fullName evidence="1">Uncharacterized protein</fullName>
    </submittedName>
</protein>
<keyword evidence="2" id="KW-1185">Reference proteome</keyword>
<organism evidence="1 2">
    <name type="scientific">Bacillus salacetis</name>
    <dbReference type="NCBI Taxonomy" id="2315464"/>
    <lineage>
        <taxon>Bacteria</taxon>
        <taxon>Bacillati</taxon>
        <taxon>Bacillota</taxon>
        <taxon>Bacilli</taxon>
        <taxon>Bacillales</taxon>
        <taxon>Bacillaceae</taxon>
        <taxon>Bacillus</taxon>
    </lineage>
</organism>
<evidence type="ECO:0000313" key="1">
    <source>
        <dbReference type="EMBL" id="RIW28682.1"/>
    </source>
</evidence>
<name>A0A3A1QNN6_9BACI</name>